<dbReference type="PANTHER" id="PTHR46568:SF1">
    <property type="entry name" value="ALKYLDIHYDROXYACETONEPHOSPHATE SYNTHASE, PEROXISOMAL"/>
    <property type="match status" value="1"/>
</dbReference>
<dbReference type="InterPro" id="IPR016169">
    <property type="entry name" value="FAD-bd_PCMH_sub2"/>
</dbReference>
<gene>
    <name evidence="5" type="ORF">UFOPK4098_01286</name>
    <name evidence="6" type="ORF">UFOPK4347_00101</name>
</gene>
<dbReference type="GO" id="GO:0005777">
    <property type="term" value="C:peroxisome"/>
    <property type="evidence" value="ECO:0007669"/>
    <property type="project" value="UniProtKB-ARBA"/>
</dbReference>
<evidence type="ECO:0000313" key="6">
    <source>
        <dbReference type="EMBL" id="CAB5058361.1"/>
    </source>
</evidence>
<evidence type="ECO:0000313" key="5">
    <source>
        <dbReference type="EMBL" id="CAB5027907.1"/>
    </source>
</evidence>
<dbReference type="AlphaFoldDB" id="A0A6J7TXK6"/>
<keyword evidence="2" id="KW-0285">Flavoprotein</keyword>
<evidence type="ECO:0000256" key="2">
    <source>
        <dbReference type="ARBA" id="ARBA00022630"/>
    </source>
</evidence>
<evidence type="ECO:0000256" key="1">
    <source>
        <dbReference type="ARBA" id="ARBA00008000"/>
    </source>
</evidence>
<proteinExistence type="inferred from homology"/>
<dbReference type="InterPro" id="IPR016164">
    <property type="entry name" value="FAD-linked_Oxase-like_C"/>
</dbReference>
<dbReference type="InterPro" id="IPR036318">
    <property type="entry name" value="FAD-bd_PCMH-like_sf"/>
</dbReference>
<dbReference type="InterPro" id="IPR006094">
    <property type="entry name" value="Oxid_FAD_bind_N"/>
</dbReference>
<dbReference type="InterPro" id="IPR016166">
    <property type="entry name" value="FAD-bd_PCMH"/>
</dbReference>
<dbReference type="SUPFAM" id="SSF55103">
    <property type="entry name" value="FAD-linked oxidases, C-terminal domain"/>
    <property type="match status" value="1"/>
</dbReference>
<dbReference type="InterPro" id="IPR016171">
    <property type="entry name" value="Vanillyl_alc_oxidase_C-sub2"/>
</dbReference>
<dbReference type="GO" id="GO:0008609">
    <property type="term" value="F:alkylglycerone-phosphate synthase activity"/>
    <property type="evidence" value="ECO:0007669"/>
    <property type="project" value="InterPro"/>
</dbReference>
<accession>A0A6J7TXK6</accession>
<dbReference type="Pfam" id="PF01565">
    <property type="entry name" value="FAD_binding_4"/>
    <property type="match status" value="1"/>
</dbReference>
<dbReference type="Gene3D" id="3.40.462.40">
    <property type="entry name" value="FAD-linked oxidase, cap domain/gating helix"/>
    <property type="match status" value="1"/>
</dbReference>
<feature type="domain" description="FAD-binding PCMH-type" evidence="4">
    <location>
        <begin position="73"/>
        <end position="252"/>
    </location>
</feature>
<dbReference type="InterPro" id="IPR025650">
    <property type="entry name" value="Alkyl-DHAP_Synthase"/>
</dbReference>
<dbReference type="GO" id="GO:0008610">
    <property type="term" value="P:lipid biosynthetic process"/>
    <property type="evidence" value="ECO:0007669"/>
    <property type="project" value="InterPro"/>
</dbReference>
<evidence type="ECO:0000256" key="3">
    <source>
        <dbReference type="ARBA" id="ARBA00022827"/>
    </source>
</evidence>
<comment type="similarity">
    <text evidence="1">Belongs to the FAD-binding oxidoreductase/transferase type 4 family.</text>
</comment>
<dbReference type="EMBL" id="CAFBPN010000091">
    <property type="protein sequence ID" value="CAB5027907.1"/>
    <property type="molecule type" value="Genomic_DNA"/>
</dbReference>
<name>A0A6J7TXK6_9ZZZZ</name>
<dbReference type="SUPFAM" id="SSF56176">
    <property type="entry name" value="FAD-binding/transporter-associated domain-like"/>
    <property type="match status" value="1"/>
</dbReference>
<dbReference type="GO" id="GO:0071949">
    <property type="term" value="F:FAD binding"/>
    <property type="evidence" value="ECO:0007669"/>
    <property type="project" value="InterPro"/>
</dbReference>
<dbReference type="PROSITE" id="PS51387">
    <property type="entry name" value="FAD_PCMH"/>
    <property type="match status" value="1"/>
</dbReference>
<dbReference type="Pfam" id="PF02913">
    <property type="entry name" value="FAD-oxidase_C"/>
    <property type="match status" value="1"/>
</dbReference>
<dbReference type="Gene3D" id="3.30.465.10">
    <property type="match status" value="1"/>
</dbReference>
<dbReference type="Gene3D" id="1.10.45.10">
    <property type="entry name" value="Vanillyl-alcohol Oxidase, Chain A, domain 4"/>
    <property type="match status" value="1"/>
</dbReference>
<sequence length="504" mass="53538">MTQYMNTTPPIEFSGSAATASAHFPTQGRGLITAEVLAQLTSACTSTTDAATLAESGRDWWPLSLSWALRNETAALPSVVCRPRNTSEVSAVMRICNEVKIPVTPAGGRSGVTGASIPLYGGVLLDLTSLQGINAVDAISGIVEVLPGTFGPDLESELNAQHQLTVGHYPQSFDISTVGGWIACRGAGQFSTRYGKIEDMVVGLEVVLADGTVVLTGGAPAAAAGPDLTEVFLGSEGTLGVITRAWLRAHPLPEFRTTAAYRFPTFAQGIEACRQLIRAGATPAVLRLYDGSESKRSHEGDGTQATLLVLDEGNEQLVAATMHIVQQYSNQNHAIAADTALVEKWLSHRNDTSALQSLTKKGFVVDTIEVAAPWSQLMHVNDAVVQSLLQVPHARSATCHLSHSYLDGACVYFTFAATPPAEEFEKTYVALWDAAQRAALQAGANLSHHHGVGLNRNRFMSEALGTGMKVLQSLKTTLDPNNILNPGKLGLNTGSNDAALWPMR</sequence>
<evidence type="ECO:0000259" key="4">
    <source>
        <dbReference type="PROSITE" id="PS51387"/>
    </source>
</evidence>
<dbReference type="InterPro" id="IPR004113">
    <property type="entry name" value="FAD-bd_oxidored_4_C"/>
</dbReference>
<reference evidence="6" key="1">
    <citation type="submission" date="2020-05" db="EMBL/GenBank/DDBJ databases">
        <authorList>
            <person name="Chiriac C."/>
            <person name="Salcher M."/>
            <person name="Ghai R."/>
            <person name="Kavagutti S V."/>
        </authorList>
    </citation>
    <scope>NUCLEOTIDE SEQUENCE</scope>
</reference>
<dbReference type="EMBL" id="CAFBQU010000001">
    <property type="protein sequence ID" value="CAB5058361.1"/>
    <property type="molecule type" value="Genomic_DNA"/>
</dbReference>
<keyword evidence="3" id="KW-0274">FAD</keyword>
<dbReference type="PANTHER" id="PTHR46568">
    <property type="entry name" value="ALKYLDIHYDROXYACETONEPHOSPHATE SYNTHASE, PEROXISOMAL"/>
    <property type="match status" value="1"/>
</dbReference>
<organism evidence="6">
    <name type="scientific">freshwater metagenome</name>
    <dbReference type="NCBI Taxonomy" id="449393"/>
    <lineage>
        <taxon>unclassified sequences</taxon>
        <taxon>metagenomes</taxon>
        <taxon>ecological metagenomes</taxon>
    </lineage>
</organism>
<protein>
    <submittedName>
        <fullName evidence="6">Unannotated protein</fullName>
    </submittedName>
</protein>